<sequence>MDATLTTFQGFIQSSFLESSSPNGPTLQQMAALSAYSTAAMIAQQETKLFTQTIYSQMASMVLSHRYPPVYFADMYFPLRDMNNTSTDNIEHTKNFVSFTGFEETSKMPQASSEEKPSSSKISSTNNLKLPTSYLSTFPTQKCNSECTRRLRKEDVSHAKEKAADNSINGSEDNENGYEDDGPPVLERFDAIPLRMMTRGKHLQNKSGTSPDGYKHPKNGIEYCKSVCPQLVPNKYFTPEELANPTQPLEEWFLTNLSNPFPSAKQFTDLQYASSLGHRDIRNWFDSRRKYFRDNNPKCCPWSKTAVTTKRRSLSSVEDNVGGKGSMDEVVAKKVKTIKREVSELEF</sequence>
<accession>A0AC34GWM2</accession>
<protein>
    <submittedName>
        <fullName evidence="2">Homeobox domain-containing protein</fullName>
    </submittedName>
</protein>
<organism evidence="1 2">
    <name type="scientific">Panagrolaimus sp. ES5</name>
    <dbReference type="NCBI Taxonomy" id="591445"/>
    <lineage>
        <taxon>Eukaryota</taxon>
        <taxon>Metazoa</taxon>
        <taxon>Ecdysozoa</taxon>
        <taxon>Nematoda</taxon>
        <taxon>Chromadorea</taxon>
        <taxon>Rhabditida</taxon>
        <taxon>Tylenchina</taxon>
        <taxon>Panagrolaimomorpha</taxon>
        <taxon>Panagrolaimoidea</taxon>
        <taxon>Panagrolaimidae</taxon>
        <taxon>Panagrolaimus</taxon>
    </lineage>
</organism>
<evidence type="ECO:0000313" key="2">
    <source>
        <dbReference type="WBParaSite" id="ES5_v2.g9247.t1"/>
    </source>
</evidence>
<name>A0AC34GWM2_9BILA</name>
<dbReference type="WBParaSite" id="ES5_v2.g9247.t1">
    <property type="protein sequence ID" value="ES5_v2.g9247.t1"/>
    <property type="gene ID" value="ES5_v2.g9247"/>
</dbReference>
<dbReference type="Proteomes" id="UP000887579">
    <property type="component" value="Unplaced"/>
</dbReference>
<evidence type="ECO:0000313" key="1">
    <source>
        <dbReference type="Proteomes" id="UP000887579"/>
    </source>
</evidence>
<proteinExistence type="predicted"/>
<reference evidence="2" key="1">
    <citation type="submission" date="2022-11" db="UniProtKB">
        <authorList>
            <consortium name="WormBaseParasite"/>
        </authorList>
    </citation>
    <scope>IDENTIFICATION</scope>
</reference>